<name>A0ABY5ML08_9HYPH</name>
<feature type="transmembrane region" description="Helical" evidence="1">
    <location>
        <begin position="21"/>
        <end position="40"/>
    </location>
</feature>
<evidence type="ECO:0000313" key="2">
    <source>
        <dbReference type="EMBL" id="UUP18502.1"/>
    </source>
</evidence>
<gene>
    <name evidence="2" type="primary">yhaH</name>
    <name evidence="2" type="ORF">NTH_02985</name>
</gene>
<protein>
    <submittedName>
        <fullName evidence="2">Inner membrane protein YhaH</fullName>
    </submittedName>
</protein>
<reference evidence="2 3" key="1">
    <citation type="submission" date="2018-07" db="EMBL/GenBank/DDBJ databases">
        <title>Genome sequence of Nitratireductor thuwali#1536.</title>
        <authorList>
            <person name="Michoud G."/>
            <person name="Merlino G."/>
            <person name="Sefrji F.O."/>
            <person name="Daffonchio D."/>
        </authorList>
    </citation>
    <scope>NUCLEOTIDE SEQUENCE [LARGE SCALE GENOMIC DNA]</scope>
    <source>
        <strain evidence="3">Nit1536</strain>
    </source>
</reference>
<keyword evidence="1" id="KW-1133">Transmembrane helix</keyword>
<dbReference type="PANTHER" id="PTHR34980:SF3">
    <property type="entry name" value="BLR8105 PROTEIN"/>
    <property type="match status" value="1"/>
</dbReference>
<proteinExistence type="predicted"/>
<keyword evidence="3" id="KW-1185">Reference proteome</keyword>
<organism evidence="2 3">
    <name type="scientific">Nitratireductor thuwali</name>
    <dbReference type="NCBI Taxonomy" id="2267699"/>
    <lineage>
        <taxon>Bacteria</taxon>
        <taxon>Pseudomonadati</taxon>
        <taxon>Pseudomonadota</taxon>
        <taxon>Alphaproteobacteria</taxon>
        <taxon>Hyphomicrobiales</taxon>
        <taxon>Phyllobacteriaceae</taxon>
        <taxon>Nitratireductor</taxon>
    </lineage>
</organism>
<dbReference type="EMBL" id="CP030941">
    <property type="protein sequence ID" value="UUP18502.1"/>
    <property type="molecule type" value="Genomic_DNA"/>
</dbReference>
<sequence>MTRRQISWLFFGFSGRVSRMAYFLAGLLLAIFQAFALYRFTLAPEESGASAVWATLFWAVFFLSVWSYVALGVKRLHDFGKPGIFAVTLFIPMVSILAFIILCLYPGDDGPNEYGEHTNAPPDG</sequence>
<feature type="transmembrane region" description="Helical" evidence="1">
    <location>
        <begin position="52"/>
        <end position="71"/>
    </location>
</feature>
<dbReference type="PANTHER" id="PTHR34980">
    <property type="entry name" value="INNER MEMBRANE PROTEIN-RELATED-RELATED"/>
    <property type="match status" value="1"/>
</dbReference>
<evidence type="ECO:0000313" key="3">
    <source>
        <dbReference type="Proteomes" id="UP001342418"/>
    </source>
</evidence>
<feature type="transmembrane region" description="Helical" evidence="1">
    <location>
        <begin position="83"/>
        <end position="107"/>
    </location>
</feature>
<evidence type="ECO:0000256" key="1">
    <source>
        <dbReference type="SAM" id="Phobius"/>
    </source>
</evidence>
<dbReference type="RefSeq" id="WP_338530731.1">
    <property type="nucleotide sequence ID" value="NZ_CP030941.1"/>
</dbReference>
<dbReference type="Pfam" id="PF05656">
    <property type="entry name" value="DUF805"/>
    <property type="match status" value="1"/>
</dbReference>
<keyword evidence="1" id="KW-0812">Transmembrane</keyword>
<accession>A0ABY5ML08</accession>
<dbReference type="Proteomes" id="UP001342418">
    <property type="component" value="Chromosome"/>
</dbReference>
<dbReference type="InterPro" id="IPR008523">
    <property type="entry name" value="DUF805"/>
</dbReference>
<keyword evidence="1" id="KW-0472">Membrane</keyword>